<evidence type="ECO:0000313" key="7">
    <source>
        <dbReference type="Proteomes" id="UP000541136"/>
    </source>
</evidence>
<name>A0A7W9TML2_CASDE</name>
<dbReference type="GO" id="GO:0005829">
    <property type="term" value="C:cytosol"/>
    <property type="evidence" value="ECO:0007669"/>
    <property type="project" value="TreeGrafter"/>
</dbReference>
<dbReference type="AlphaFoldDB" id="A0A7W9TML2"/>
<dbReference type="SUPFAM" id="SSF53850">
    <property type="entry name" value="Periplasmic binding protein-like II"/>
    <property type="match status" value="1"/>
</dbReference>
<dbReference type="InterPro" id="IPR050950">
    <property type="entry name" value="HTH-type_LysR_regulators"/>
</dbReference>
<reference evidence="6 7" key="1">
    <citation type="submission" date="2020-08" db="EMBL/GenBank/DDBJ databases">
        <title>Genomic Encyclopedia of Type Strains, Phase IV (KMG-IV): sequencing the most valuable type-strain genomes for metagenomic binning, comparative biology and taxonomic classification.</title>
        <authorList>
            <person name="Goeker M."/>
        </authorList>
    </citation>
    <scope>NUCLEOTIDE SEQUENCE [LARGE SCALE GENOMIC DNA]</scope>
    <source>
        <strain evidence="6 7">DSM 12141</strain>
    </source>
</reference>
<evidence type="ECO:0000256" key="4">
    <source>
        <dbReference type="ARBA" id="ARBA00023163"/>
    </source>
</evidence>
<dbReference type="PROSITE" id="PS50931">
    <property type="entry name" value="HTH_LYSR"/>
    <property type="match status" value="1"/>
</dbReference>
<dbReference type="EMBL" id="JACHIB010000006">
    <property type="protein sequence ID" value="MBB6083171.1"/>
    <property type="molecule type" value="Genomic_DNA"/>
</dbReference>
<dbReference type="PANTHER" id="PTHR30419">
    <property type="entry name" value="HTH-TYPE TRANSCRIPTIONAL REGULATOR YBHD"/>
    <property type="match status" value="1"/>
</dbReference>
<dbReference type="Pfam" id="PF00126">
    <property type="entry name" value="HTH_1"/>
    <property type="match status" value="1"/>
</dbReference>
<dbReference type="Gene3D" id="3.40.190.290">
    <property type="match status" value="1"/>
</dbReference>
<dbReference type="InterPro" id="IPR036390">
    <property type="entry name" value="WH_DNA-bd_sf"/>
</dbReference>
<evidence type="ECO:0000256" key="3">
    <source>
        <dbReference type="ARBA" id="ARBA00023125"/>
    </source>
</evidence>
<dbReference type="Pfam" id="PF03466">
    <property type="entry name" value="LysR_substrate"/>
    <property type="match status" value="1"/>
</dbReference>
<comment type="similarity">
    <text evidence="1">Belongs to the LysR transcriptional regulatory family.</text>
</comment>
<organism evidence="6 7">
    <name type="scientific">Castellaniella defragrans</name>
    <name type="common">Alcaligenes defragrans</name>
    <dbReference type="NCBI Taxonomy" id="75697"/>
    <lineage>
        <taxon>Bacteria</taxon>
        <taxon>Pseudomonadati</taxon>
        <taxon>Pseudomonadota</taxon>
        <taxon>Betaproteobacteria</taxon>
        <taxon>Burkholderiales</taxon>
        <taxon>Alcaligenaceae</taxon>
        <taxon>Castellaniella</taxon>
    </lineage>
</organism>
<dbReference type="InterPro" id="IPR036388">
    <property type="entry name" value="WH-like_DNA-bd_sf"/>
</dbReference>
<proteinExistence type="inferred from homology"/>
<dbReference type="Gene3D" id="1.10.10.10">
    <property type="entry name" value="Winged helix-like DNA-binding domain superfamily/Winged helix DNA-binding domain"/>
    <property type="match status" value="1"/>
</dbReference>
<keyword evidence="4" id="KW-0804">Transcription</keyword>
<evidence type="ECO:0000259" key="5">
    <source>
        <dbReference type="PROSITE" id="PS50931"/>
    </source>
</evidence>
<evidence type="ECO:0000256" key="2">
    <source>
        <dbReference type="ARBA" id="ARBA00023015"/>
    </source>
</evidence>
<keyword evidence="2" id="KW-0805">Transcription regulation</keyword>
<evidence type="ECO:0000256" key="1">
    <source>
        <dbReference type="ARBA" id="ARBA00009437"/>
    </source>
</evidence>
<keyword evidence="3 6" id="KW-0238">DNA-binding</keyword>
<evidence type="ECO:0000313" key="6">
    <source>
        <dbReference type="EMBL" id="MBB6083171.1"/>
    </source>
</evidence>
<feature type="domain" description="HTH lysR-type" evidence="5">
    <location>
        <begin position="15"/>
        <end position="72"/>
    </location>
</feature>
<dbReference type="InterPro" id="IPR005119">
    <property type="entry name" value="LysR_subst-bd"/>
</dbReference>
<protein>
    <submittedName>
        <fullName evidence="6">DNA-binding transcriptional LysR family regulator</fullName>
    </submittedName>
</protein>
<dbReference type="Proteomes" id="UP000541136">
    <property type="component" value="Unassembled WGS sequence"/>
</dbReference>
<dbReference type="PANTHER" id="PTHR30419:SF8">
    <property type="entry name" value="NITROGEN ASSIMILATION TRANSCRIPTIONAL ACTIVATOR-RELATED"/>
    <property type="match status" value="1"/>
</dbReference>
<accession>A0A7W9TML2</accession>
<dbReference type="InterPro" id="IPR000847">
    <property type="entry name" value="LysR_HTH_N"/>
</dbReference>
<dbReference type="SUPFAM" id="SSF46785">
    <property type="entry name" value="Winged helix' DNA-binding domain"/>
    <property type="match status" value="1"/>
</dbReference>
<comment type="caution">
    <text evidence="6">The sequence shown here is derived from an EMBL/GenBank/DDBJ whole genome shotgun (WGS) entry which is preliminary data.</text>
</comment>
<sequence length="313" mass="34578">MNAADRTLKMVIGKLRVKQLQLLIALSEYKSLHKAASVMFLTQSAASKALQEIEGMLEATLFERTKVGLVPNAMGHCAIRYARLITTELNNFCREVSEIQSGTGGRLAIGTIMGAIPEILVSALHWLRTAHPNLSIEIVEGTSRHLLELLDGGQLDLVIGRSSVSPEPYEYNYFPISDEPISVVAGGRHPEVSGEMPFELLRDYRWVVYPKKMPLRVLLEKEMDLAGLPAPTHTIETDSTFATVAILQKSIDVVALLPTDVARMFARVEMIRILPVTLKIPANTFGIVTRKGGMPTAVAELFIRAMRERPLAH</sequence>
<gene>
    <name evidence="6" type="ORF">HNR28_001208</name>
</gene>
<dbReference type="RefSeq" id="WP_151024914.1">
    <property type="nucleotide sequence ID" value="NZ_JACHIB010000006.1"/>
</dbReference>
<dbReference type="GO" id="GO:0003700">
    <property type="term" value="F:DNA-binding transcription factor activity"/>
    <property type="evidence" value="ECO:0007669"/>
    <property type="project" value="InterPro"/>
</dbReference>
<dbReference type="GO" id="GO:0003677">
    <property type="term" value="F:DNA binding"/>
    <property type="evidence" value="ECO:0007669"/>
    <property type="project" value="UniProtKB-KW"/>
</dbReference>